<keyword evidence="4" id="KW-0378">Hydrolase</keyword>
<sequence>LKGEEVFAHLRNRLSAHQIGFQDVLALLELKGRSPSEIVVIGLEPADLRPGTELSLLIEERIPLLVEECVKQLELWGVKLKRRCGVC</sequence>
<protein>
    <submittedName>
        <fullName evidence="5">Hydrogenase maturation protease</fullName>
    </submittedName>
</protein>
<organism evidence="5">
    <name type="scientific">Aquifex aeolicus</name>
    <dbReference type="NCBI Taxonomy" id="63363"/>
    <lineage>
        <taxon>Bacteria</taxon>
        <taxon>Pseudomonadati</taxon>
        <taxon>Aquificota</taxon>
        <taxon>Aquificia</taxon>
        <taxon>Aquificales</taxon>
        <taxon>Aquificaceae</taxon>
        <taxon>Aquifex</taxon>
    </lineage>
</organism>
<dbReference type="Pfam" id="PF01750">
    <property type="entry name" value="HycI"/>
    <property type="match status" value="1"/>
</dbReference>
<evidence type="ECO:0000256" key="1">
    <source>
        <dbReference type="ARBA" id="ARBA00006814"/>
    </source>
</evidence>
<keyword evidence="3" id="KW-0064">Aspartyl protease</keyword>
<dbReference type="SUPFAM" id="SSF53163">
    <property type="entry name" value="HybD-like"/>
    <property type="match status" value="1"/>
</dbReference>
<dbReference type="Proteomes" id="UP000885792">
    <property type="component" value="Unassembled WGS sequence"/>
</dbReference>
<dbReference type="GO" id="GO:0016485">
    <property type="term" value="P:protein processing"/>
    <property type="evidence" value="ECO:0007669"/>
    <property type="project" value="TreeGrafter"/>
</dbReference>
<comment type="similarity">
    <text evidence="1">Belongs to the peptidase A31 family.</text>
</comment>
<evidence type="ECO:0000313" key="5">
    <source>
        <dbReference type="EMBL" id="HHJ64732.1"/>
    </source>
</evidence>
<dbReference type="GO" id="GO:0004190">
    <property type="term" value="F:aspartic-type endopeptidase activity"/>
    <property type="evidence" value="ECO:0007669"/>
    <property type="project" value="UniProtKB-KW"/>
</dbReference>
<accession>A0A7C5L3E9</accession>
<dbReference type="AlphaFoldDB" id="A0A7C5L3E9"/>
<evidence type="ECO:0000256" key="3">
    <source>
        <dbReference type="ARBA" id="ARBA00022750"/>
    </source>
</evidence>
<dbReference type="NCBIfam" id="TIGR00072">
    <property type="entry name" value="hydrog_prot"/>
    <property type="match status" value="1"/>
</dbReference>
<dbReference type="EMBL" id="DRNB01000274">
    <property type="protein sequence ID" value="HHJ64732.1"/>
    <property type="molecule type" value="Genomic_DNA"/>
</dbReference>
<dbReference type="GO" id="GO:0008047">
    <property type="term" value="F:enzyme activator activity"/>
    <property type="evidence" value="ECO:0007669"/>
    <property type="project" value="InterPro"/>
</dbReference>
<dbReference type="Gene3D" id="3.40.50.1450">
    <property type="entry name" value="HybD-like"/>
    <property type="match status" value="1"/>
</dbReference>
<proteinExistence type="inferred from homology"/>
<name>A0A7C5L3E9_AQUAO</name>
<feature type="non-terminal residue" evidence="5">
    <location>
        <position position="1"/>
    </location>
</feature>
<evidence type="ECO:0000256" key="2">
    <source>
        <dbReference type="ARBA" id="ARBA00022670"/>
    </source>
</evidence>
<gene>
    <name evidence="5" type="ORF">ENJ61_07485</name>
</gene>
<dbReference type="PANTHER" id="PTHR30302">
    <property type="entry name" value="HYDROGENASE 1 MATURATION PROTEASE"/>
    <property type="match status" value="1"/>
</dbReference>
<evidence type="ECO:0000256" key="4">
    <source>
        <dbReference type="ARBA" id="ARBA00022801"/>
    </source>
</evidence>
<dbReference type="InterPro" id="IPR000671">
    <property type="entry name" value="Peptidase_A31"/>
</dbReference>
<keyword evidence="2 5" id="KW-0645">Protease</keyword>
<dbReference type="InterPro" id="IPR023430">
    <property type="entry name" value="Pept_HybD-like_dom_sf"/>
</dbReference>
<dbReference type="PANTHER" id="PTHR30302:SF1">
    <property type="entry name" value="HYDROGENASE 2 MATURATION PROTEASE"/>
    <property type="match status" value="1"/>
</dbReference>
<reference evidence="5" key="1">
    <citation type="journal article" date="2020" name="mSystems">
        <title>Genome- and Community-Level Interaction Insights into Carbon Utilization and Element Cycling Functions of Hydrothermarchaeota in Hydrothermal Sediment.</title>
        <authorList>
            <person name="Zhou Z."/>
            <person name="Liu Y."/>
            <person name="Xu W."/>
            <person name="Pan J."/>
            <person name="Luo Z.H."/>
            <person name="Li M."/>
        </authorList>
    </citation>
    <scope>NUCLEOTIDE SEQUENCE [LARGE SCALE GENOMIC DNA]</scope>
    <source>
        <strain evidence="5">HyVt-501</strain>
    </source>
</reference>
<comment type="caution">
    <text evidence="5">The sequence shown here is derived from an EMBL/GenBank/DDBJ whole genome shotgun (WGS) entry which is preliminary data.</text>
</comment>